<feature type="chain" id="PRO_5043687485" description="AB hydrolase-1 domain-containing protein" evidence="1">
    <location>
        <begin position="28"/>
        <end position="347"/>
    </location>
</feature>
<proteinExistence type="predicted"/>
<organism evidence="3 4">
    <name type="scientific">Arthrobotrys musiformis</name>
    <dbReference type="NCBI Taxonomy" id="47236"/>
    <lineage>
        <taxon>Eukaryota</taxon>
        <taxon>Fungi</taxon>
        <taxon>Dikarya</taxon>
        <taxon>Ascomycota</taxon>
        <taxon>Pezizomycotina</taxon>
        <taxon>Orbiliomycetes</taxon>
        <taxon>Orbiliales</taxon>
        <taxon>Orbiliaceae</taxon>
        <taxon>Arthrobotrys</taxon>
    </lineage>
</organism>
<keyword evidence="4" id="KW-1185">Reference proteome</keyword>
<dbReference type="InterPro" id="IPR050471">
    <property type="entry name" value="AB_hydrolase"/>
</dbReference>
<reference evidence="3 4" key="1">
    <citation type="submission" date="2023-08" db="EMBL/GenBank/DDBJ databases">
        <authorList>
            <person name="Palmer J.M."/>
        </authorList>
    </citation>
    <scope>NUCLEOTIDE SEQUENCE [LARGE SCALE GENOMIC DNA]</scope>
    <source>
        <strain evidence="3 4">TWF481</strain>
    </source>
</reference>
<feature type="signal peptide" evidence="1">
    <location>
        <begin position="1"/>
        <end position="27"/>
    </location>
</feature>
<keyword evidence="1" id="KW-0732">Signal</keyword>
<evidence type="ECO:0000259" key="2">
    <source>
        <dbReference type="Pfam" id="PF00561"/>
    </source>
</evidence>
<sequence>MASNITRKLSTLLDFSSLILPFTLLRASPGTNIPNALFPSSPSHPTEGILESLLLSNGRTLTYRTYGPPNGNPIFYLHGSPSSSLEAAALLPHLSSRNIRIIAPNRPGFGHSSHYKPRKITDHAHDILALADSLGIQTFKVMGLSGGGPYSLACTRVIPPERLNGVGVIAGVAPWKLSPTKGMDWHGWMRFYLVRYLSWTFNTAYLRRSFNEKLESWSIDEKREFWRKDVGNTAIDLGEKDKLVAGDEKVVEEIVDCTMEAFEGGCEGPMLDSVLLVADWDFELEDIDVGVKLYFGSEDRSTPVHGAREMQKVIRGSKLVEYEGEGHFSILVNRGAEILDDLVNEGT</sequence>
<evidence type="ECO:0000256" key="1">
    <source>
        <dbReference type="SAM" id="SignalP"/>
    </source>
</evidence>
<dbReference type="Gene3D" id="3.40.50.1820">
    <property type="entry name" value="alpha/beta hydrolase"/>
    <property type="match status" value="1"/>
</dbReference>
<dbReference type="InterPro" id="IPR000073">
    <property type="entry name" value="AB_hydrolase_1"/>
</dbReference>
<evidence type="ECO:0000313" key="3">
    <source>
        <dbReference type="EMBL" id="KAK6502906.1"/>
    </source>
</evidence>
<dbReference type="Proteomes" id="UP001370758">
    <property type="component" value="Unassembled WGS sequence"/>
</dbReference>
<dbReference type="Pfam" id="PF00561">
    <property type="entry name" value="Abhydrolase_1"/>
    <property type="match status" value="1"/>
</dbReference>
<evidence type="ECO:0000313" key="4">
    <source>
        <dbReference type="Proteomes" id="UP001370758"/>
    </source>
</evidence>
<feature type="domain" description="AB hydrolase-1" evidence="2">
    <location>
        <begin position="72"/>
        <end position="200"/>
    </location>
</feature>
<dbReference type="AlphaFoldDB" id="A0AAV9W6N2"/>
<name>A0AAV9W6N2_9PEZI</name>
<accession>A0AAV9W6N2</accession>
<dbReference type="SUPFAM" id="SSF53474">
    <property type="entry name" value="alpha/beta-Hydrolases"/>
    <property type="match status" value="1"/>
</dbReference>
<dbReference type="InterPro" id="IPR029058">
    <property type="entry name" value="AB_hydrolase_fold"/>
</dbReference>
<dbReference type="PANTHER" id="PTHR43433:SF5">
    <property type="entry name" value="AB HYDROLASE-1 DOMAIN-CONTAINING PROTEIN"/>
    <property type="match status" value="1"/>
</dbReference>
<dbReference type="EMBL" id="JAVHJL010000005">
    <property type="protein sequence ID" value="KAK6502906.1"/>
    <property type="molecule type" value="Genomic_DNA"/>
</dbReference>
<dbReference type="PANTHER" id="PTHR43433">
    <property type="entry name" value="HYDROLASE, ALPHA/BETA FOLD FAMILY PROTEIN"/>
    <property type="match status" value="1"/>
</dbReference>
<gene>
    <name evidence="3" type="ORF">TWF481_007947</name>
</gene>
<comment type="caution">
    <text evidence="3">The sequence shown here is derived from an EMBL/GenBank/DDBJ whole genome shotgun (WGS) entry which is preliminary data.</text>
</comment>
<protein>
    <recommendedName>
        <fullName evidence="2">AB hydrolase-1 domain-containing protein</fullName>
    </recommendedName>
</protein>